<feature type="region of interest" description="Disordered" evidence="1">
    <location>
        <begin position="130"/>
        <end position="207"/>
    </location>
</feature>
<dbReference type="Proteomes" id="UP000245946">
    <property type="component" value="Unassembled WGS sequence"/>
</dbReference>
<reference evidence="2 3" key="1">
    <citation type="journal article" date="2018" name="Mol. Biol. Evol.">
        <title>Broad Genomic Sampling Reveals a Smut Pathogenic Ancestry of the Fungal Clade Ustilaginomycotina.</title>
        <authorList>
            <person name="Kijpornyongpan T."/>
            <person name="Mondo S.J."/>
            <person name="Barry K."/>
            <person name="Sandor L."/>
            <person name="Lee J."/>
            <person name="Lipzen A."/>
            <person name="Pangilinan J."/>
            <person name="LaButti K."/>
            <person name="Hainaut M."/>
            <person name="Henrissat B."/>
            <person name="Grigoriev I.V."/>
            <person name="Spatafora J.W."/>
            <person name="Aime M.C."/>
        </authorList>
    </citation>
    <scope>NUCLEOTIDE SEQUENCE [LARGE SCALE GENOMIC DNA]</scope>
    <source>
        <strain evidence="2 3">MCA 4186</strain>
    </source>
</reference>
<feature type="region of interest" description="Disordered" evidence="1">
    <location>
        <begin position="331"/>
        <end position="441"/>
    </location>
</feature>
<keyword evidence="3" id="KW-1185">Reference proteome</keyword>
<feature type="compositionally biased region" description="Basic residues" evidence="1">
    <location>
        <begin position="163"/>
        <end position="175"/>
    </location>
</feature>
<feature type="region of interest" description="Disordered" evidence="1">
    <location>
        <begin position="227"/>
        <end position="249"/>
    </location>
</feature>
<organism evidence="2 3">
    <name type="scientific">Tilletiopsis washingtonensis</name>
    <dbReference type="NCBI Taxonomy" id="58919"/>
    <lineage>
        <taxon>Eukaryota</taxon>
        <taxon>Fungi</taxon>
        <taxon>Dikarya</taxon>
        <taxon>Basidiomycota</taxon>
        <taxon>Ustilaginomycotina</taxon>
        <taxon>Exobasidiomycetes</taxon>
        <taxon>Entylomatales</taxon>
        <taxon>Entylomatales incertae sedis</taxon>
        <taxon>Tilletiopsis</taxon>
    </lineage>
</organism>
<proteinExistence type="predicted"/>
<evidence type="ECO:0000313" key="3">
    <source>
        <dbReference type="Proteomes" id="UP000245946"/>
    </source>
</evidence>
<dbReference type="AlphaFoldDB" id="A0A316Z4F5"/>
<feature type="region of interest" description="Disordered" evidence="1">
    <location>
        <begin position="83"/>
        <end position="111"/>
    </location>
</feature>
<feature type="compositionally biased region" description="Low complexity" evidence="1">
    <location>
        <begin position="26"/>
        <end position="44"/>
    </location>
</feature>
<feature type="compositionally biased region" description="Low complexity" evidence="1">
    <location>
        <begin position="53"/>
        <end position="65"/>
    </location>
</feature>
<feature type="region of interest" description="Disordered" evidence="1">
    <location>
        <begin position="1"/>
        <end position="67"/>
    </location>
</feature>
<protein>
    <submittedName>
        <fullName evidence="2">Uncharacterized protein</fullName>
    </submittedName>
</protein>
<name>A0A316Z4F5_9BASI</name>
<dbReference type="RefSeq" id="XP_025595332.1">
    <property type="nucleotide sequence ID" value="XM_025741228.1"/>
</dbReference>
<feature type="compositionally biased region" description="Low complexity" evidence="1">
    <location>
        <begin position="145"/>
        <end position="162"/>
    </location>
</feature>
<sequence length="567" mass="59283">MPAAQRRRLMQGQSRAASGQGPRVGAGSAPPRSSSARASYSHASSQRRREARAASAPGAASAQQQCGARDSATRCGMLQADEGAGCRRAEAQSSGGPARRPRRRPARCSTPASGAAAAAAAARCAAAAAAPAAGQDQMQHRLRRTSGGASGRRSFSWSVPPTRRARARRAGRSPRRMLSPPSAAPGTACENCRHTDSGRRSGTLHPPTFAGRSCGLFGGRVAAVSDEVPARRAPRPPTLPRRGKTASGIGACASPAAQLDVVQSPRRRSAVSQLRLCFAAAFRPSGCRPQIRAAMSATNRSHMRARMAEAMRASASRGAARLLGWCCTRRAADSQTQTRRPRHRSGSHAPSWISPPGTRHGAAPEQSSLQAQRAGVCFRRSTQVQRRPEPRKYISQLPPSAPACRGEPQQRRASSAPHAWRTGVQRADAGDGASRRGQPLRAVPRRLGQRRCGCGLRTSQSGLGTRRSCSRLDSLVLALPASPPSLLLRDHTSCCSMPGASASAFSPVSPQPGGNTAAPASVLLHRTAIVGRLLLLSGAGRSPGTSQVRCEAAASMQRATQLEAAAA</sequence>
<dbReference type="EMBL" id="KZ819307">
    <property type="protein sequence ID" value="PWN95053.1"/>
    <property type="molecule type" value="Genomic_DNA"/>
</dbReference>
<evidence type="ECO:0000256" key="1">
    <source>
        <dbReference type="SAM" id="MobiDB-lite"/>
    </source>
</evidence>
<dbReference type="GeneID" id="37268772"/>
<accession>A0A316Z4F5</accession>
<gene>
    <name evidence="2" type="ORF">FA09DRAFT_326793</name>
</gene>
<evidence type="ECO:0000313" key="2">
    <source>
        <dbReference type="EMBL" id="PWN95053.1"/>
    </source>
</evidence>